<feature type="region of interest" description="Disordered" evidence="1">
    <location>
        <begin position="502"/>
        <end position="523"/>
    </location>
</feature>
<dbReference type="EMBL" id="LR797316">
    <property type="protein sequence ID" value="CAB4203035.1"/>
    <property type="molecule type" value="Genomic_DNA"/>
</dbReference>
<gene>
    <name evidence="2" type="ORF">UFOVP1365_27</name>
</gene>
<accession>A0A6J5RX41</accession>
<organism evidence="2">
    <name type="scientific">uncultured Caudovirales phage</name>
    <dbReference type="NCBI Taxonomy" id="2100421"/>
    <lineage>
        <taxon>Viruses</taxon>
        <taxon>Duplodnaviria</taxon>
        <taxon>Heunggongvirae</taxon>
        <taxon>Uroviricota</taxon>
        <taxon>Caudoviricetes</taxon>
        <taxon>Peduoviridae</taxon>
        <taxon>Maltschvirus</taxon>
        <taxon>Maltschvirus maltsch</taxon>
    </lineage>
</organism>
<protein>
    <submittedName>
        <fullName evidence="2">LT_GEWL domain containing protein</fullName>
    </submittedName>
</protein>
<evidence type="ECO:0000256" key="1">
    <source>
        <dbReference type="SAM" id="MobiDB-lite"/>
    </source>
</evidence>
<proteinExistence type="predicted"/>
<dbReference type="SUPFAM" id="SSF53955">
    <property type="entry name" value="Lysozyme-like"/>
    <property type="match status" value="1"/>
</dbReference>
<sequence length="661" mass="69751">MAPIPISRAEYAAKFGGIPAVSSGPIPISRAEYAAKFGAPEEQGPSTSDKVLSWIGNAANSAILNKGAYLSALTETVVEKGLGLVGATENRPLGEIWSDNLEGGKQASRDMISNLGTTGNITSSLAGSLISPINKIGAVKSIYAAPGLAGVAKRAALGAAQGAVTGAGDGQALSNAEMGGGLSVLFDAGGKTASLAGEAFKGMFNKASGLTARDYKAAAMAEGLATAGEGKKALTGALEDTYKTSSPIEYLRNLFVMAKPTEEYLVETAKRSKALRGPVDDKIKAMIAEVSDATGPGQLPDLELINHAASGLNESGKKKFFSKVEELWTDFYAKKSGTLNTLQKEKQGVKFGQDLELNDATQVWRRALRSKLEKAADSFGTESGKWAPGTLKELNKLSGARQGLESGLLKDLPGAQANDAFSAARQSLFTTGSSGAVGADILGGELAGLLALGSYFDPVGRPLGKVMGDLGSVGSKVIFDPKTRTGLNLVFDNLKNQYKNESENKKKINSMSPMSPLKPQSPINPEKVAKIEAKIDSNPFDSAVYAIESSRNPMAKNPITSASGAFQLVKKTAKALGVNDVFDIEQNYNGFKRLKAENVARFGNDPVTLYMAHYLGAPTLAKYLKGQELTKEQQDQVKYLEKTVLPLFRREYEKASLAIKA</sequence>
<dbReference type="Gene3D" id="1.10.530.10">
    <property type="match status" value="1"/>
</dbReference>
<evidence type="ECO:0000313" key="2">
    <source>
        <dbReference type="EMBL" id="CAB4203035.1"/>
    </source>
</evidence>
<dbReference type="InterPro" id="IPR023346">
    <property type="entry name" value="Lysozyme-like_dom_sf"/>
</dbReference>
<reference evidence="2" key="1">
    <citation type="submission" date="2020-05" db="EMBL/GenBank/DDBJ databases">
        <authorList>
            <person name="Chiriac C."/>
            <person name="Salcher M."/>
            <person name="Ghai R."/>
            <person name="Kavagutti S V."/>
        </authorList>
    </citation>
    <scope>NUCLEOTIDE SEQUENCE</scope>
</reference>
<name>A0A6J5RX41_9CAUD</name>